<dbReference type="EMBL" id="KN880469">
    <property type="protein sequence ID" value="KIY70372.1"/>
    <property type="molecule type" value="Genomic_DNA"/>
</dbReference>
<feature type="compositionally biased region" description="Low complexity" evidence="1">
    <location>
        <begin position="258"/>
        <end position="269"/>
    </location>
</feature>
<dbReference type="InterPro" id="IPR039362">
    <property type="entry name" value="ATG29_sf"/>
</dbReference>
<feature type="compositionally biased region" description="Low complexity" evidence="1">
    <location>
        <begin position="233"/>
        <end position="244"/>
    </location>
</feature>
<feature type="domain" description="Atg29 N-terminal" evidence="2">
    <location>
        <begin position="11"/>
        <end position="67"/>
    </location>
</feature>
<reference evidence="3 4" key="1">
    <citation type="journal article" date="2015" name="Fungal Genet. Biol.">
        <title>Evolution of novel wood decay mechanisms in Agaricales revealed by the genome sequences of Fistulina hepatica and Cylindrobasidium torrendii.</title>
        <authorList>
            <person name="Floudas D."/>
            <person name="Held B.W."/>
            <person name="Riley R."/>
            <person name="Nagy L.G."/>
            <person name="Koehler G."/>
            <person name="Ransdell A.S."/>
            <person name="Younus H."/>
            <person name="Chow J."/>
            <person name="Chiniquy J."/>
            <person name="Lipzen A."/>
            <person name="Tritt A."/>
            <person name="Sun H."/>
            <person name="Haridas S."/>
            <person name="LaButti K."/>
            <person name="Ohm R.A."/>
            <person name="Kues U."/>
            <person name="Blanchette R.A."/>
            <person name="Grigoriev I.V."/>
            <person name="Minto R.E."/>
            <person name="Hibbett D.S."/>
        </authorList>
    </citation>
    <scope>NUCLEOTIDE SEQUENCE [LARGE SCALE GENOMIC DNA]</scope>
    <source>
        <strain evidence="3 4">FP15055 ss-10</strain>
    </source>
</reference>
<dbReference type="InterPro" id="IPR040666">
    <property type="entry name" value="Atg29_N"/>
</dbReference>
<evidence type="ECO:0000259" key="2">
    <source>
        <dbReference type="Pfam" id="PF18388"/>
    </source>
</evidence>
<dbReference type="Proteomes" id="UP000054007">
    <property type="component" value="Unassembled WGS sequence"/>
</dbReference>
<feature type="compositionally biased region" description="Low complexity" evidence="1">
    <location>
        <begin position="185"/>
        <end position="194"/>
    </location>
</feature>
<organism evidence="3 4">
    <name type="scientific">Cylindrobasidium torrendii FP15055 ss-10</name>
    <dbReference type="NCBI Taxonomy" id="1314674"/>
    <lineage>
        <taxon>Eukaryota</taxon>
        <taxon>Fungi</taxon>
        <taxon>Dikarya</taxon>
        <taxon>Basidiomycota</taxon>
        <taxon>Agaricomycotina</taxon>
        <taxon>Agaricomycetes</taxon>
        <taxon>Agaricomycetidae</taxon>
        <taxon>Agaricales</taxon>
        <taxon>Marasmiineae</taxon>
        <taxon>Physalacriaceae</taxon>
        <taxon>Cylindrobasidium</taxon>
    </lineage>
</organism>
<name>A0A0D7BIU5_9AGAR</name>
<feature type="region of interest" description="Disordered" evidence="1">
    <location>
        <begin position="88"/>
        <end position="349"/>
    </location>
</feature>
<accession>A0A0D7BIU5</accession>
<evidence type="ECO:0000256" key="1">
    <source>
        <dbReference type="SAM" id="MobiDB-lite"/>
    </source>
</evidence>
<feature type="compositionally biased region" description="Low complexity" evidence="1">
    <location>
        <begin position="116"/>
        <end position="134"/>
    </location>
</feature>
<feature type="compositionally biased region" description="Polar residues" evidence="1">
    <location>
        <begin position="158"/>
        <end position="168"/>
    </location>
</feature>
<feature type="region of interest" description="Disordered" evidence="1">
    <location>
        <begin position="365"/>
        <end position="388"/>
    </location>
</feature>
<dbReference type="AlphaFoldDB" id="A0A0D7BIU5"/>
<dbReference type="Gene3D" id="1.10.10.2570">
    <property type="match status" value="1"/>
</dbReference>
<keyword evidence="4" id="KW-1185">Reference proteome</keyword>
<feature type="compositionally biased region" description="Basic and acidic residues" evidence="1">
    <location>
        <begin position="204"/>
        <end position="229"/>
    </location>
</feature>
<dbReference type="STRING" id="1314674.A0A0D7BIU5"/>
<evidence type="ECO:0000313" key="4">
    <source>
        <dbReference type="Proteomes" id="UP000054007"/>
    </source>
</evidence>
<feature type="compositionally biased region" description="Polar residues" evidence="1">
    <location>
        <begin position="334"/>
        <end position="349"/>
    </location>
</feature>
<sequence length="388" mass="41770">MPSINDLPQVRVVVRLPYNRPDHPPDEPPTIEWTTKKADTLWKVVERQLMNDGQATDWNALAQQLDVPLPYLLFRAQASLKEGLRGISKIPGITTPSTSPSAGKEFPFDADPPTVAGRAASRLGGSIRSGSSGRNSTPLGIRARLSSLGANSPRPKRASSSSTLTLQAPPSVLRPGPSLRPPTPSSSEHSSSSDSEAEEDQQREEEARGRHEEQQDWESNLRELQRRMNPDALGLVSSGSSPLSTRNVEGRRSHSMRSESQSLSSVTSSAHNSIPEIPSPPAAGRSHSRRTSMSPTHPSSPPPFPIRNTVSQKQFPHLVARSGSSENSSGPTSQASSFSDIGSDASMSGLESNLESALITNVIRGGTSRLRSRAMGVDSFEEVSLNRR</sequence>
<dbReference type="Pfam" id="PF18388">
    <property type="entry name" value="ATG29_N"/>
    <property type="match status" value="1"/>
</dbReference>
<protein>
    <recommendedName>
        <fullName evidence="2">Atg29 N-terminal domain-containing protein</fullName>
    </recommendedName>
</protein>
<evidence type="ECO:0000313" key="3">
    <source>
        <dbReference type="EMBL" id="KIY70372.1"/>
    </source>
</evidence>
<feature type="compositionally biased region" description="Low complexity" evidence="1">
    <location>
        <begin position="322"/>
        <end position="333"/>
    </location>
</feature>
<gene>
    <name evidence="3" type="ORF">CYLTODRAFT_488171</name>
</gene>
<proteinExistence type="predicted"/>
<dbReference type="OrthoDB" id="21072at2759"/>